<dbReference type="RefSeq" id="XP_045954446.1">
    <property type="nucleotide sequence ID" value="XM_046103734.1"/>
</dbReference>
<organism evidence="1 2">
    <name type="scientific">Truncatella angustata</name>
    <dbReference type="NCBI Taxonomy" id="152316"/>
    <lineage>
        <taxon>Eukaryota</taxon>
        <taxon>Fungi</taxon>
        <taxon>Dikarya</taxon>
        <taxon>Ascomycota</taxon>
        <taxon>Pezizomycotina</taxon>
        <taxon>Sordariomycetes</taxon>
        <taxon>Xylariomycetidae</taxon>
        <taxon>Amphisphaeriales</taxon>
        <taxon>Sporocadaceae</taxon>
        <taxon>Truncatella</taxon>
    </lineage>
</organism>
<evidence type="ECO:0000313" key="1">
    <source>
        <dbReference type="EMBL" id="KAH6647934.1"/>
    </source>
</evidence>
<protein>
    <submittedName>
        <fullName evidence="1">Uncharacterized protein</fullName>
    </submittedName>
</protein>
<name>A0A9P8UDK0_9PEZI</name>
<dbReference type="AlphaFoldDB" id="A0A9P8UDK0"/>
<reference evidence="1" key="1">
    <citation type="journal article" date="2021" name="Nat. Commun.">
        <title>Genetic determinants of endophytism in the Arabidopsis root mycobiome.</title>
        <authorList>
            <person name="Mesny F."/>
            <person name="Miyauchi S."/>
            <person name="Thiergart T."/>
            <person name="Pickel B."/>
            <person name="Atanasova L."/>
            <person name="Karlsson M."/>
            <person name="Huettel B."/>
            <person name="Barry K.W."/>
            <person name="Haridas S."/>
            <person name="Chen C."/>
            <person name="Bauer D."/>
            <person name="Andreopoulos W."/>
            <person name="Pangilinan J."/>
            <person name="LaButti K."/>
            <person name="Riley R."/>
            <person name="Lipzen A."/>
            <person name="Clum A."/>
            <person name="Drula E."/>
            <person name="Henrissat B."/>
            <person name="Kohler A."/>
            <person name="Grigoriev I.V."/>
            <person name="Martin F.M."/>
            <person name="Hacquard S."/>
        </authorList>
    </citation>
    <scope>NUCLEOTIDE SEQUENCE</scope>
    <source>
        <strain evidence="1">MPI-SDFR-AT-0073</strain>
    </source>
</reference>
<dbReference type="GeneID" id="70132625"/>
<keyword evidence="2" id="KW-1185">Reference proteome</keyword>
<dbReference type="EMBL" id="JAGPXC010000008">
    <property type="protein sequence ID" value="KAH6647934.1"/>
    <property type="molecule type" value="Genomic_DNA"/>
</dbReference>
<gene>
    <name evidence="1" type="ORF">BKA67DRAFT_578928</name>
</gene>
<evidence type="ECO:0000313" key="2">
    <source>
        <dbReference type="Proteomes" id="UP000758603"/>
    </source>
</evidence>
<comment type="caution">
    <text evidence="1">The sequence shown here is derived from an EMBL/GenBank/DDBJ whole genome shotgun (WGS) entry which is preliminary data.</text>
</comment>
<sequence length="88" mass="10206">MLDDYSLSPLVETIHSRTPLSGCDINCTVSLHLGIPCQHTTHRELADGMKLTTWDVHSRLHLYEWSSNPYRRIHGLRIATELRERPKK</sequence>
<dbReference type="Proteomes" id="UP000758603">
    <property type="component" value="Unassembled WGS sequence"/>
</dbReference>
<accession>A0A9P8UDK0</accession>
<proteinExistence type="predicted"/>